<feature type="compositionally biased region" description="Pro residues" evidence="1">
    <location>
        <begin position="97"/>
        <end position="108"/>
    </location>
</feature>
<protein>
    <submittedName>
        <fullName evidence="3">Uncharacterized protein</fullName>
    </submittedName>
</protein>
<evidence type="ECO:0000313" key="3">
    <source>
        <dbReference type="EMBL" id="KAK7469345.1"/>
    </source>
</evidence>
<evidence type="ECO:0000256" key="1">
    <source>
        <dbReference type="SAM" id="MobiDB-lite"/>
    </source>
</evidence>
<dbReference type="EMBL" id="JBANRG010000003">
    <property type="protein sequence ID" value="KAK7469345.1"/>
    <property type="molecule type" value="Genomic_DNA"/>
</dbReference>
<sequence length="171" mass="18183">MFSPSKILCTLLPIFALVSAAPSRRQDTSGTIVLPAEGTVINPGQAFDFSYDARGDYGVTSYNYTVFLFTSDPGSFSPSSEFARGHFFGRFSNPNFPGNPNPSNPPPAQLVMPDFSKNPGGFGTGKVDSDGKFVLAVLEEYADGDATVGLRMSLAMTSVVYNATTNATPQD</sequence>
<comment type="caution">
    <text evidence="3">The sequence shown here is derived from an EMBL/GenBank/DDBJ whole genome shotgun (WGS) entry which is preliminary data.</text>
</comment>
<feature type="region of interest" description="Disordered" evidence="1">
    <location>
        <begin position="96"/>
        <end position="115"/>
    </location>
</feature>
<keyword evidence="2" id="KW-0732">Signal</keyword>
<keyword evidence="4" id="KW-1185">Reference proteome</keyword>
<evidence type="ECO:0000313" key="4">
    <source>
        <dbReference type="Proteomes" id="UP001498398"/>
    </source>
</evidence>
<gene>
    <name evidence="3" type="ORF">VKT23_003825</name>
</gene>
<feature type="chain" id="PRO_5046971225" evidence="2">
    <location>
        <begin position="21"/>
        <end position="171"/>
    </location>
</feature>
<dbReference type="Proteomes" id="UP001498398">
    <property type="component" value="Unassembled WGS sequence"/>
</dbReference>
<proteinExistence type="predicted"/>
<reference evidence="3 4" key="1">
    <citation type="submission" date="2024-01" db="EMBL/GenBank/DDBJ databases">
        <title>A draft genome for the cacao thread blight pathogen Marasmiellus scandens.</title>
        <authorList>
            <person name="Baruah I.K."/>
            <person name="Leung J."/>
            <person name="Bukari Y."/>
            <person name="Amoako-Attah I."/>
            <person name="Meinhardt L.W."/>
            <person name="Bailey B.A."/>
            <person name="Cohen S.P."/>
        </authorList>
    </citation>
    <scope>NUCLEOTIDE SEQUENCE [LARGE SCALE GENOMIC DNA]</scope>
    <source>
        <strain evidence="3 4">GH-19</strain>
    </source>
</reference>
<organism evidence="3 4">
    <name type="scientific">Marasmiellus scandens</name>
    <dbReference type="NCBI Taxonomy" id="2682957"/>
    <lineage>
        <taxon>Eukaryota</taxon>
        <taxon>Fungi</taxon>
        <taxon>Dikarya</taxon>
        <taxon>Basidiomycota</taxon>
        <taxon>Agaricomycotina</taxon>
        <taxon>Agaricomycetes</taxon>
        <taxon>Agaricomycetidae</taxon>
        <taxon>Agaricales</taxon>
        <taxon>Marasmiineae</taxon>
        <taxon>Omphalotaceae</taxon>
        <taxon>Marasmiellus</taxon>
    </lineage>
</organism>
<evidence type="ECO:0000256" key="2">
    <source>
        <dbReference type="SAM" id="SignalP"/>
    </source>
</evidence>
<name>A0ABR1JYT3_9AGAR</name>
<feature type="signal peptide" evidence="2">
    <location>
        <begin position="1"/>
        <end position="20"/>
    </location>
</feature>
<accession>A0ABR1JYT3</accession>